<sequence>MNKKSIRMILGVSLNVIVIAVGVFIIFTAGSKAYTFGHNIFDEEAVSSEAQARETQVTISDGITSKQLAKLLYDKGLVKDKTCFYYQIILSDYKDKFVGGTYTLNTAMTPTEMMKVLSGADTGEDK</sequence>
<organism evidence="2 3">
    <name type="scientific">Lachnospira intestinalis</name>
    <dbReference type="NCBI Taxonomy" id="3133158"/>
    <lineage>
        <taxon>Bacteria</taxon>
        <taxon>Bacillati</taxon>
        <taxon>Bacillota</taxon>
        <taxon>Clostridia</taxon>
        <taxon>Lachnospirales</taxon>
        <taxon>Lachnospiraceae</taxon>
        <taxon>Lachnospira</taxon>
    </lineage>
</organism>
<proteinExistence type="predicted"/>
<keyword evidence="1" id="KW-0812">Transmembrane</keyword>
<feature type="transmembrane region" description="Helical" evidence="1">
    <location>
        <begin position="12"/>
        <end position="30"/>
    </location>
</feature>
<dbReference type="EMBL" id="JBBMFS010000002">
    <property type="protein sequence ID" value="MEQ2553952.1"/>
    <property type="molecule type" value="Genomic_DNA"/>
</dbReference>
<name>A0ABV1H3K4_9FIRM</name>
<protein>
    <submittedName>
        <fullName evidence="2">Endolytic transglycosylase MltG</fullName>
    </submittedName>
</protein>
<dbReference type="Proteomes" id="UP001546774">
    <property type="component" value="Unassembled WGS sequence"/>
</dbReference>
<evidence type="ECO:0000313" key="3">
    <source>
        <dbReference type="Proteomes" id="UP001546774"/>
    </source>
</evidence>
<evidence type="ECO:0000256" key="1">
    <source>
        <dbReference type="SAM" id="Phobius"/>
    </source>
</evidence>
<dbReference type="Gene3D" id="3.30.1490.480">
    <property type="entry name" value="Endolytic murein transglycosylase"/>
    <property type="match status" value="1"/>
</dbReference>
<reference evidence="2" key="1">
    <citation type="submission" date="2024-03" db="EMBL/GenBank/DDBJ databases">
        <title>Human intestinal bacterial collection.</title>
        <authorList>
            <person name="Pauvert C."/>
            <person name="Hitch T.C.A."/>
            <person name="Clavel T."/>
        </authorList>
    </citation>
    <scope>NUCLEOTIDE SEQUENCE [LARGE SCALE GENOMIC DNA]</scope>
    <source>
        <strain evidence="2">CLA-AA-H89B</strain>
    </source>
</reference>
<keyword evidence="3" id="KW-1185">Reference proteome</keyword>
<gene>
    <name evidence="2" type="ORF">WMO37_02850</name>
</gene>
<comment type="caution">
    <text evidence="2">The sequence shown here is derived from an EMBL/GenBank/DDBJ whole genome shotgun (WGS) entry which is preliminary data.</text>
</comment>
<evidence type="ECO:0000313" key="2">
    <source>
        <dbReference type="EMBL" id="MEQ2553952.1"/>
    </source>
</evidence>
<accession>A0ABV1H3K4</accession>
<keyword evidence="1" id="KW-1133">Transmembrane helix</keyword>
<keyword evidence="1" id="KW-0472">Membrane</keyword>